<dbReference type="RefSeq" id="WP_307687962.1">
    <property type="nucleotide sequence ID" value="NZ_JAUSRO010000001.1"/>
</dbReference>
<protein>
    <submittedName>
        <fullName evidence="4">Transcriptional regulator of acetoin/glycerol metabolism</fullName>
    </submittedName>
</protein>
<dbReference type="PRINTS" id="PR01590">
    <property type="entry name" value="HTHFIS"/>
</dbReference>
<gene>
    <name evidence="4" type="ORF">J2W36_000376</name>
</gene>
<feature type="compositionally biased region" description="Low complexity" evidence="1">
    <location>
        <begin position="328"/>
        <end position="344"/>
    </location>
</feature>
<dbReference type="InterPro" id="IPR003018">
    <property type="entry name" value="GAF"/>
</dbReference>
<keyword evidence="5" id="KW-1185">Reference proteome</keyword>
<dbReference type="SUPFAM" id="SSF46689">
    <property type="entry name" value="Homeodomain-like"/>
    <property type="match status" value="1"/>
</dbReference>
<name>A0ABT9S2N6_9BURK</name>
<evidence type="ECO:0000259" key="2">
    <source>
        <dbReference type="Pfam" id="PF01590"/>
    </source>
</evidence>
<accession>A0ABT9S2N6</accession>
<evidence type="ECO:0000256" key="1">
    <source>
        <dbReference type="SAM" id="MobiDB-lite"/>
    </source>
</evidence>
<evidence type="ECO:0000259" key="3">
    <source>
        <dbReference type="Pfam" id="PF02954"/>
    </source>
</evidence>
<feature type="domain" description="DNA binding HTH" evidence="3">
    <location>
        <begin position="346"/>
        <end position="385"/>
    </location>
</feature>
<sequence length="388" mass="41105">MTPIPSALQAELPGRAQTIALARQHWIEGLPPAQDAPVPVAPWLVRSWQRCLRAGHAPRQRVLFNEVSRPLRAQLIERNRALLAAARPVLDRLSHAIADTRYFAILTDAAGLVIDVGALPAGSDAAAGHARDIARIGLDLSESAIGTSAIGAALAEQRSVWLHRGEHFFDDTSVYTCAGAPLFDPHGQCIGMLDLTGVNVVERPELQHLAQRSAAAIEDALVRALPGALLLSLNWPGCLSTQGAPGDGDGLLSVDGDGQVIGSNAAARQLLQLQAASAAQGRWPLCTDLFAVPTALLFDLARRHPATSEVPLWSGLRLQVQATRRRGTATAPHTTPAAPATPGARLRDAESAWIHQAVEEARGNVAQAALALGISRATVYRKLARGRS</sequence>
<dbReference type="SUPFAM" id="SSF55781">
    <property type="entry name" value="GAF domain-like"/>
    <property type="match status" value="1"/>
</dbReference>
<reference evidence="4 5" key="1">
    <citation type="submission" date="2023-07" db="EMBL/GenBank/DDBJ databases">
        <title>Sorghum-associated microbial communities from plants grown in Nebraska, USA.</title>
        <authorList>
            <person name="Schachtman D."/>
        </authorList>
    </citation>
    <scope>NUCLEOTIDE SEQUENCE [LARGE SCALE GENOMIC DNA]</scope>
    <source>
        <strain evidence="4 5">DS1607</strain>
    </source>
</reference>
<dbReference type="Pfam" id="PF02954">
    <property type="entry name" value="HTH_8"/>
    <property type="match status" value="1"/>
</dbReference>
<proteinExistence type="predicted"/>
<dbReference type="InterPro" id="IPR009057">
    <property type="entry name" value="Homeodomain-like_sf"/>
</dbReference>
<dbReference type="Gene3D" id="1.10.10.60">
    <property type="entry name" value="Homeodomain-like"/>
    <property type="match status" value="1"/>
</dbReference>
<dbReference type="InterPro" id="IPR029016">
    <property type="entry name" value="GAF-like_dom_sf"/>
</dbReference>
<evidence type="ECO:0000313" key="4">
    <source>
        <dbReference type="EMBL" id="MDP9898143.1"/>
    </source>
</evidence>
<feature type="domain" description="GAF" evidence="2">
    <location>
        <begin position="83"/>
        <end position="218"/>
    </location>
</feature>
<dbReference type="EMBL" id="JAUSRO010000001">
    <property type="protein sequence ID" value="MDP9898143.1"/>
    <property type="molecule type" value="Genomic_DNA"/>
</dbReference>
<feature type="region of interest" description="Disordered" evidence="1">
    <location>
        <begin position="324"/>
        <end position="344"/>
    </location>
</feature>
<evidence type="ECO:0000313" key="5">
    <source>
        <dbReference type="Proteomes" id="UP001226867"/>
    </source>
</evidence>
<dbReference type="InterPro" id="IPR002197">
    <property type="entry name" value="HTH_Fis"/>
</dbReference>
<organism evidence="4 5">
    <name type="scientific">Variovorax ginsengisoli</name>
    <dbReference type="NCBI Taxonomy" id="363844"/>
    <lineage>
        <taxon>Bacteria</taxon>
        <taxon>Pseudomonadati</taxon>
        <taxon>Pseudomonadota</taxon>
        <taxon>Betaproteobacteria</taxon>
        <taxon>Burkholderiales</taxon>
        <taxon>Comamonadaceae</taxon>
        <taxon>Variovorax</taxon>
    </lineage>
</organism>
<dbReference type="Proteomes" id="UP001226867">
    <property type="component" value="Unassembled WGS sequence"/>
</dbReference>
<dbReference type="Gene3D" id="3.30.450.40">
    <property type="match status" value="1"/>
</dbReference>
<dbReference type="Pfam" id="PF01590">
    <property type="entry name" value="GAF"/>
    <property type="match status" value="1"/>
</dbReference>
<comment type="caution">
    <text evidence="4">The sequence shown here is derived from an EMBL/GenBank/DDBJ whole genome shotgun (WGS) entry which is preliminary data.</text>
</comment>